<dbReference type="Proteomes" id="UP000501602">
    <property type="component" value="Chromosome"/>
</dbReference>
<protein>
    <submittedName>
        <fullName evidence="5">DmsE family decaheme c-type cytochrome</fullName>
    </submittedName>
</protein>
<gene>
    <name evidence="5" type="ORF">HER31_04965</name>
</gene>
<feature type="chain" id="PRO_5026223740" evidence="2">
    <location>
        <begin position="26"/>
        <end position="309"/>
    </location>
</feature>
<feature type="domain" description="Doubled CXXCH motif" evidence="3">
    <location>
        <begin position="232"/>
        <end position="269"/>
    </location>
</feature>
<dbReference type="NCBIfam" id="TIGR03508">
    <property type="entry name" value="decahem_SO"/>
    <property type="match status" value="1"/>
</dbReference>
<reference evidence="5 6" key="1">
    <citation type="submission" date="2020-04" db="EMBL/GenBank/DDBJ databases">
        <title>Ferrimonas sp. S7 isolated from sea water.</title>
        <authorList>
            <person name="Bae S.S."/>
            <person name="Baek K."/>
        </authorList>
    </citation>
    <scope>NUCLEOTIDE SEQUENCE [LARGE SCALE GENOMIC DNA]</scope>
    <source>
        <strain evidence="5 6">S7</strain>
    </source>
</reference>
<feature type="domain" description="Cytochrome c-type protein NrfB-like" evidence="4">
    <location>
        <begin position="85"/>
        <end position="159"/>
    </location>
</feature>
<dbReference type="SUPFAM" id="SSF48695">
    <property type="entry name" value="Multiheme cytochromes"/>
    <property type="match status" value="1"/>
</dbReference>
<dbReference type="AlphaFoldDB" id="A0A6H1UCC8"/>
<evidence type="ECO:0000313" key="5">
    <source>
        <dbReference type="EMBL" id="QIZ76299.1"/>
    </source>
</evidence>
<accession>A0A6H1UCC8</accession>
<evidence type="ECO:0000259" key="3">
    <source>
        <dbReference type="Pfam" id="PF09699"/>
    </source>
</evidence>
<dbReference type="NCBIfam" id="TIGR01905">
    <property type="entry name" value="paired_CXXCH_1"/>
    <property type="match status" value="3"/>
</dbReference>
<dbReference type="Gene3D" id="3.90.10.10">
    <property type="entry name" value="Cytochrome C3"/>
    <property type="match status" value="2"/>
</dbReference>
<feature type="signal peptide" evidence="2">
    <location>
        <begin position="1"/>
        <end position="25"/>
    </location>
</feature>
<dbReference type="Gene3D" id="1.10.1130.10">
    <property type="entry name" value="Flavocytochrome C3, Chain A"/>
    <property type="match status" value="1"/>
</dbReference>
<dbReference type="PANTHER" id="PTHR35038:SF6">
    <property type="entry name" value="SURFACE LOCALIZED DECAHEME CYTOCHROME C LIPOPROTEIN"/>
    <property type="match status" value="1"/>
</dbReference>
<organism evidence="5 6">
    <name type="scientific">Ferrimonas lipolytica</name>
    <dbReference type="NCBI Taxonomy" id="2724191"/>
    <lineage>
        <taxon>Bacteria</taxon>
        <taxon>Pseudomonadati</taxon>
        <taxon>Pseudomonadota</taxon>
        <taxon>Gammaproteobacteria</taxon>
        <taxon>Alteromonadales</taxon>
        <taxon>Ferrimonadaceae</taxon>
        <taxon>Ferrimonas</taxon>
    </lineage>
</organism>
<evidence type="ECO:0000259" key="4">
    <source>
        <dbReference type="Pfam" id="PF22678"/>
    </source>
</evidence>
<dbReference type="Pfam" id="PF22678">
    <property type="entry name" value="Cytochrom_c_NrfB-like"/>
    <property type="match status" value="1"/>
</dbReference>
<dbReference type="InterPro" id="IPR036280">
    <property type="entry name" value="Multihaem_cyt_sf"/>
</dbReference>
<evidence type="ECO:0000256" key="2">
    <source>
        <dbReference type="SAM" id="SignalP"/>
    </source>
</evidence>
<dbReference type="InterPro" id="IPR051829">
    <property type="entry name" value="Multiheme_Cytochr_ET"/>
</dbReference>
<dbReference type="RefSeq" id="WP_168659559.1">
    <property type="nucleotide sequence ID" value="NZ_CP051180.1"/>
</dbReference>
<sequence length="309" mass="33544">MSLTKITKKQALALSCLFVIPTISAKPLQPTQQLLQDKFIAGKYSTKGADSCLMCHAKSDTVMALFAGAHGNTASSDGPMAQLHCESCHGPQGKHKGKNEPMIAFGADGNVSAELQNTVCLSCHQDNERLAWHDSVHVDADVSCVSCHQVHAANDTILARNQQNAVCSRCHTEQRAAMHKRSSHPLENNAMVCGDCHTPHGSLSEAALKQPSVNDSCFECHAEMRGPFLWEHEAVVDDCSNCHNPHGSVNDNLLTRKAPQLCQNCHQPDGHQFNVEPTDGNVFTTGQSCLNCHNQIHGSNHPSGNYLRK</sequence>
<proteinExistence type="predicted"/>
<evidence type="ECO:0000313" key="6">
    <source>
        <dbReference type="Proteomes" id="UP000501602"/>
    </source>
</evidence>
<dbReference type="InterPro" id="IPR053875">
    <property type="entry name" value="Cytochrom_c_NrfB-like_dom"/>
</dbReference>
<dbReference type="GO" id="GO:0016491">
    <property type="term" value="F:oxidoreductase activity"/>
    <property type="evidence" value="ECO:0007669"/>
    <property type="project" value="TreeGrafter"/>
</dbReference>
<name>A0A6H1UCC8_9GAMM</name>
<evidence type="ECO:0000256" key="1">
    <source>
        <dbReference type="ARBA" id="ARBA00022729"/>
    </source>
</evidence>
<dbReference type="InterPro" id="IPR020015">
    <property type="entry name" value="Decahaem_cyt-c_DmsE"/>
</dbReference>
<dbReference type="InterPro" id="IPR010177">
    <property type="entry name" value="Paired_CXXCH_1"/>
</dbReference>
<dbReference type="Pfam" id="PF09699">
    <property type="entry name" value="Paired_CXXCH_1"/>
    <property type="match status" value="2"/>
</dbReference>
<dbReference type="PANTHER" id="PTHR35038">
    <property type="entry name" value="DISSIMILATORY SULFITE REDUCTASE SIRA"/>
    <property type="match status" value="1"/>
</dbReference>
<keyword evidence="6" id="KW-1185">Reference proteome</keyword>
<keyword evidence="1 2" id="KW-0732">Signal</keyword>
<dbReference type="KEGG" id="fes:HER31_04965"/>
<dbReference type="EMBL" id="CP051180">
    <property type="protein sequence ID" value="QIZ76299.1"/>
    <property type="molecule type" value="Genomic_DNA"/>
</dbReference>
<feature type="domain" description="Doubled CXXCH motif" evidence="3">
    <location>
        <begin position="188"/>
        <end position="225"/>
    </location>
</feature>